<dbReference type="GO" id="GO:0016788">
    <property type="term" value="F:hydrolase activity, acting on ester bonds"/>
    <property type="evidence" value="ECO:0007669"/>
    <property type="project" value="InterPro"/>
</dbReference>
<dbReference type="SUPFAM" id="SSF52266">
    <property type="entry name" value="SGNH hydrolase"/>
    <property type="match status" value="1"/>
</dbReference>
<keyword evidence="4" id="KW-1185">Reference proteome</keyword>
<dbReference type="PANTHER" id="PTHR45642">
    <property type="entry name" value="GDSL ESTERASE/LIPASE EXL3"/>
    <property type="match status" value="1"/>
</dbReference>
<gene>
    <name evidence="3" type="ORF">TRITD_3Av1G214560</name>
</gene>
<dbReference type="Pfam" id="PF00657">
    <property type="entry name" value="Lipase_GDSL"/>
    <property type="match status" value="1"/>
</dbReference>
<dbReference type="InterPro" id="IPR035669">
    <property type="entry name" value="SGNH_plant_lipase-like"/>
</dbReference>
<dbReference type="EMBL" id="LT934115">
    <property type="protein sequence ID" value="VAH65601.1"/>
    <property type="molecule type" value="Genomic_DNA"/>
</dbReference>
<proteinExistence type="inferred from homology"/>
<evidence type="ECO:0000313" key="3">
    <source>
        <dbReference type="EMBL" id="VAH65601.1"/>
    </source>
</evidence>
<name>A0A9R0VQV5_TRITD</name>
<dbReference type="InterPro" id="IPR050592">
    <property type="entry name" value="GDSL_lipolytic_enzyme"/>
</dbReference>
<evidence type="ECO:0000313" key="4">
    <source>
        <dbReference type="Proteomes" id="UP000324705"/>
    </source>
</evidence>
<dbReference type="InterPro" id="IPR036514">
    <property type="entry name" value="SGNH_hydro_sf"/>
</dbReference>
<dbReference type="Gene3D" id="3.40.50.1110">
    <property type="entry name" value="SGNH hydrolase"/>
    <property type="match status" value="1"/>
</dbReference>
<reference evidence="3 4" key="1">
    <citation type="submission" date="2017-09" db="EMBL/GenBank/DDBJ databases">
        <authorList>
            <consortium name="International Durum Wheat Genome Sequencing Consortium (IDWGSC)"/>
            <person name="Milanesi L."/>
        </authorList>
    </citation>
    <scope>NUCLEOTIDE SEQUENCE [LARGE SCALE GENOMIC DNA]</scope>
    <source>
        <strain evidence="4">cv. Svevo</strain>
    </source>
</reference>
<dbReference type="Gramene" id="TRITD3Av1G214560.1">
    <property type="protein sequence ID" value="TRITD3Av1G214560.1"/>
    <property type="gene ID" value="TRITD3Av1G214560"/>
</dbReference>
<dbReference type="PANTHER" id="PTHR45642:SF18">
    <property type="entry name" value="FAMILY II EXTRACELLULAR LIPASE 3 (EXL3)"/>
    <property type="match status" value="1"/>
</dbReference>
<dbReference type="Proteomes" id="UP000324705">
    <property type="component" value="Chromosome 3A"/>
</dbReference>
<evidence type="ECO:0000256" key="2">
    <source>
        <dbReference type="SAM" id="MobiDB-lite"/>
    </source>
</evidence>
<comment type="similarity">
    <text evidence="1">Belongs to the 'GDSL' lipolytic enzyme family.</text>
</comment>
<organism evidence="3 4">
    <name type="scientific">Triticum turgidum subsp. durum</name>
    <name type="common">Durum wheat</name>
    <name type="synonym">Triticum durum</name>
    <dbReference type="NCBI Taxonomy" id="4567"/>
    <lineage>
        <taxon>Eukaryota</taxon>
        <taxon>Viridiplantae</taxon>
        <taxon>Streptophyta</taxon>
        <taxon>Embryophyta</taxon>
        <taxon>Tracheophyta</taxon>
        <taxon>Spermatophyta</taxon>
        <taxon>Magnoliopsida</taxon>
        <taxon>Liliopsida</taxon>
        <taxon>Poales</taxon>
        <taxon>Poaceae</taxon>
        <taxon>BOP clade</taxon>
        <taxon>Pooideae</taxon>
        <taxon>Triticodae</taxon>
        <taxon>Triticeae</taxon>
        <taxon>Triticinae</taxon>
        <taxon>Triticum</taxon>
    </lineage>
</organism>
<protein>
    <recommendedName>
        <fullName evidence="5">GDSL esterase/lipase</fullName>
    </recommendedName>
</protein>
<sequence length="609" mass="66509">MARANGNARYINTSAGSCTTVVGPVTRRAFRLPKMGPKPTLAATAASLLAVLAAVHLAVAATAVDDAPLPRLPQHDIPAVFAFGDSTLDTGNNNVLPTMVRADHAPYGREFPGGAPTGRFSDGKLLTDYLVEVLGIKELLPAYRSGAANLTGADLATGVCFASAGSGLDDATATNAGVATFGSQLADFKQLLGKIGARKARKVVKKSVFLVSAATNDMMMNYYMLPSGRSKYTLEQYHDLLIGNLRSYIQGMYELGARRMLVAGLPPVGCLPLQLTMAELRQPSRPQGCIAEQNAAAVSYNAKLQRMLAELQSRSPGARAVYADIYSPLKDMVDHPGKYGFVEASKGCCGTGLLEMGPLCTDMVPTCAKPSEFMFWDSVHPTQATYKAVAEHFIQANILRFECGVQPWQADGEALLLKAFTRAGGSLRVIRMKGELERRRKRTRRCRERVDMLKQLECAQANVIRNLNFNHLKEKEKLNEERRNLEFGIAKLLKGGKRTRLNCWGTQYFKKIPMITQDLSRRCIVTRGESASTYPGRPEAKAFSNAVDLVKRLRDPTDPSTEHTTPPRSAHVQHDDVPRALDPVEDEGEFHQHDGVLTVMMKLPAQGFA</sequence>
<dbReference type="AlphaFoldDB" id="A0A9R0VQV5"/>
<accession>A0A9R0VQV5</accession>
<dbReference type="InterPro" id="IPR001087">
    <property type="entry name" value="GDSL"/>
</dbReference>
<evidence type="ECO:0008006" key="5">
    <source>
        <dbReference type="Google" id="ProtNLM"/>
    </source>
</evidence>
<evidence type="ECO:0000256" key="1">
    <source>
        <dbReference type="ARBA" id="ARBA00008668"/>
    </source>
</evidence>
<feature type="region of interest" description="Disordered" evidence="2">
    <location>
        <begin position="554"/>
        <end position="575"/>
    </location>
</feature>
<dbReference type="CDD" id="cd01837">
    <property type="entry name" value="SGNH_plant_lipase_like"/>
    <property type="match status" value="1"/>
</dbReference>